<evidence type="ECO:0000256" key="1">
    <source>
        <dbReference type="ARBA" id="ARBA00010641"/>
    </source>
</evidence>
<dbReference type="GO" id="GO:0003677">
    <property type="term" value="F:DNA binding"/>
    <property type="evidence" value="ECO:0007669"/>
    <property type="project" value="UniProtKB-KW"/>
</dbReference>
<name>A0A4R5LPB2_9GAMM</name>
<reference evidence="9 10" key="1">
    <citation type="submission" date="2019-03" db="EMBL/GenBank/DDBJ databases">
        <title>Seongchinamella monodicae gen. nov., sp. nov., a novel member of the Gammaproteobacteria isolated from a tidal mudflat of beach.</title>
        <authorList>
            <person name="Yang H.G."/>
            <person name="Kang J.W."/>
            <person name="Lee S.D."/>
        </authorList>
    </citation>
    <scope>NUCLEOTIDE SEQUENCE [LARGE SCALE GENOMIC DNA]</scope>
    <source>
        <strain evidence="9 10">GH4-78</strain>
    </source>
</reference>
<proteinExistence type="inferred from homology"/>
<dbReference type="InterPro" id="IPR013324">
    <property type="entry name" value="RNA_pol_sigma_r3/r4-like"/>
</dbReference>
<accession>A0A4R5LPB2</accession>
<dbReference type="SUPFAM" id="SSF88659">
    <property type="entry name" value="Sigma3 and sigma4 domains of RNA polymerase sigma factors"/>
    <property type="match status" value="1"/>
</dbReference>
<dbReference type="PANTHER" id="PTHR43133:SF62">
    <property type="entry name" value="RNA POLYMERASE SIGMA FACTOR SIGZ"/>
    <property type="match status" value="1"/>
</dbReference>
<evidence type="ECO:0000313" key="9">
    <source>
        <dbReference type="EMBL" id="TDG12195.1"/>
    </source>
</evidence>
<dbReference type="Proteomes" id="UP000295554">
    <property type="component" value="Unassembled WGS sequence"/>
</dbReference>
<evidence type="ECO:0000313" key="10">
    <source>
        <dbReference type="Proteomes" id="UP000295554"/>
    </source>
</evidence>
<dbReference type="InterPro" id="IPR039425">
    <property type="entry name" value="RNA_pol_sigma-70-like"/>
</dbReference>
<dbReference type="Gene3D" id="1.10.10.10">
    <property type="entry name" value="Winged helix-like DNA-binding domain superfamily/Winged helix DNA-binding domain"/>
    <property type="match status" value="1"/>
</dbReference>
<protein>
    <recommendedName>
        <fullName evidence="6">RNA polymerase sigma factor</fullName>
    </recommendedName>
</protein>
<feature type="domain" description="RNA polymerase sigma-70 region 2" evidence="7">
    <location>
        <begin position="42"/>
        <end position="111"/>
    </location>
</feature>
<keyword evidence="2 6" id="KW-0805">Transcription regulation</keyword>
<dbReference type="Pfam" id="PF04542">
    <property type="entry name" value="Sigma70_r2"/>
    <property type="match status" value="1"/>
</dbReference>
<gene>
    <name evidence="9" type="ORF">E2F43_16240</name>
</gene>
<comment type="similarity">
    <text evidence="1 6">Belongs to the sigma-70 factor family. ECF subfamily.</text>
</comment>
<evidence type="ECO:0000256" key="5">
    <source>
        <dbReference type="ARBA" id="ARBA00023163"/>
    </source>
</evidence>
<dbReference type="InterPro" id="IPR013325">
    <property type="entry name" value="RNA_pol_sigma_r2"/>
</dbReference>
<dbReference type="Gene3D" id="1.10.1740.10">
    <property type="match status" value="1"/>
</dbReference>
<dbReference type="Pfam" id="PF08281">
    <property type="entry name" value="Sigma70_r4_2"/>
    <property type="match status" value="1"/>
</dbReference>
<sequence length="199" mass="22597">MRAGATMADTVGIDSTGKRDDEWSQCLQLVAHARDREAFARLFGHFAPLIKAFALNGSALAAAHAEELVQEVMIKVWQKASAFNPHKAAASTWIYTIARNCRTDLYRRLQKFDTPINADDIWPEAESDELFAAVQQKREATRIREMLQELPHEQCQILMKVYMEGKSHSEVAEELDLPLGTVKSRVRLAMKKLQLMVER</sequence>
<dbReference type="InterPro" id="IPR014284">
    <property type="entry name" value="RNA_pol_sigma-70_dom"/>
</dbReference>
<dbReference type="GO" id="GO:0016987">
    <property type="term" value="F:sigma factor activity"/>
    <property type="evidence" value="ECO:0007669"/>
    <property type="project" value="UniProtKB-KW"/>
</dbReference>
<dbReference type="InterPro" id="IPR000838">
    <property type="entry name" value="RNA_pol_sigma70_ECF_CS"/>
</dbReference>
<dbReference type="CDD" id="cd06171">
    <property type="entry name" value="Sigma70_r4"/>
    <property type="match status" value="1"/>
</dbReference>
<evidence type="ECO:0000259" key="7">
    <source>
        <dbReference type="Pfam" id="PF04542"/>
    </source>
</evidence>
<evidence type="ECO:0000256" key="4">
    <source>
        <dbReference type="ARBA" id="ARBA00023125"/>
    </source>
</evidence>
<comment type="caution">
    <text evidence="9">The sequence shown here is derived from an EMBL/GenBank/DDBJ whole genome shotgun (WGS) entry which is preliminary data.</text>
</comment>
<dbReference type="EMBL" id="SMSE01000004">
    <property type="protein sequence ID" value="TDG12195.1"/>
    <property type="molecule type" value="Genomic_DNA"/>
</dbReference>
<dbReference type="InterPro" id="IPR036388">
    <property type="entry name" value="WH-like_DNA-bd_sf"/>
</dbReference>
<dbReference type="InterPro" id="IPR013249">
    <property type="entry name" value="RNA_pol_sigma70_r4_t2"/>
</dbReference>
<dbReference type="NCBIfam" id="TIGR02937">
    <property type="entry name" value="sigma70-ECF"/>
    <property type="match status" value="1"/>
</dbReference>
<dbReference type="InterPro" id="IPR007627">
    <property type="entry name" value="RNA_pol_sigma70_r2"/>
</dbReference>
<dbReference type="PROSITE" id="PS01063">
    <property type="entry name" value="SIGMA70_ECF"/>
    <property type="match status" value="1"/>
</dbReference>
<dbReference type="AlphaFoldDB" id="A0A4R5LPB2"/>
<keyword evidence="10" id="KW-1185">Reference proteome</keyword>
<evidence type="ECO:0000256" key="6">
    <source>
        <dbReference type="RuleBase" id="RU000716"/>
    </source>
</evidence>
<evidence type="ECO:0000256" key="2">
    <source>
        <dbReference type="ARBA" id="ARBA00023015"/>
    </source>
</evidence>
<dbReference type="PANTHER" id="PTHR43133">
    <property type="entry name" value="RNA POLYMERASE ECF-TYPE SIGMA FACTO"/>
    <property type="match status" value="1"/>
</dbReference>
<keyword evidence="3 6" id="KW-0731">Sigma factor</keyword>
<keyword evidence="5 6" id="KW-0804">Transcription</keyword>
<evidence type="ECO:0000259" key="8">
    <source>
        <dbReference type="Pfam" id="PF08281"/>
    </source>
</evidence>
<feature type="domain" description="RNA polymerase sigma factor 70 region 4 type 2" evidence="8">
    <location>
        <begin position="142"/>
        <end position="193"/>
    </location>
</feature>
<dbReference type="GO" id="GO:0006352">
    <property type="term" value="P:DNA-templated transcription initiation"/>
    <property type="evidence" value="ECO:0007669"/>
    <property type="project" value="InterPro"/>
</dbReference>
<evidence type="ECO:0000256" key="3">
    <source>
        <dbReference type="ARBA" id="ARBA00023082"/>
    </source>
</evidence>
<dbReference type="SUPFAM" id="SSF88946">
    <property type="entry name" value="Sigma2 domain of RNA polymerase sigma factors"/>
    <property type="match status" value="1"/>
</dbReference>
<keyword evidence="4 6" id="KW-0238">DNA-binding</keyword>
<organism evidence="9 10">
    <name type="scientific">Seongchinamella unica</name>
    <dbReference type="NCBI Taxonomy" id="2547392"/>
    <lineage>
        <taxon>Bacteria</taxon>
        <taxon>Pseudomonadati</taxon>
        <taxon>Pseudomonadota</taxon>
        <taxon>Gammaproteobacteria</taxon>
        <taxon>Cellvibrionales</taxon>
        <taxon>Halieaceae</taxon>
        <taxon>Seongchinamella</taxon>
    </lineage>
</organism>
<dbReference type="OrthoDB" id="9784272at2"/>